<accession>A0A8T0NAD1</accession>
<gene>
    <name evidence="2" type="ORF">PVAP13_9NG780877</name>
</gene>
<dbReference type="AlphaFoldDB" id="A0A8T0NAD1"/>
<dbReference type="EMBL" id="CM029054">
    <property type="protein sequence ID" value="KAG2543974.1"/>
    <property type="molecule type" value="Genomic_DNA"/>
</dbReference>
<evidence type="ECO:0000256" key="1">
    <source>
        <dbReference type="SAM" id="MobiDB-lite"/>
    </source>
</evidence>
<protein>
    <submittedName>
        <fullName evidence="2">Uncharacterized protein</fullName>
    </submittedName>
</protein>
<comment type="caution">
    <text evidence="2">The sequence shown here is derived from an EMBL/GenBank/DDBJ whole genome shotgun (WGS) entry which is preliminary data.</text>
</comment>
<feature type="region of interest" description="Disordered" evidence="1">
    <location>
        <begin position="13"/>
        <end position="45"/>
    </location>
</feature>
<evidence type="ECO:0000313" key="3">
    <source>
        <dbReference type="Proteomes" id="UP000823388"/>
    </source>
</evidence>
<evidence type="ECO:0000313" key="2">
    <source>
        <dbReference type="EMBL" id="KAG2543974.1"/>
    </source>
</evidence>
<feature type="compositionally biased region" description="Polar residues" evidence="1">
    <location>
        <begin position="26"/>
        <end position="38"/>
    </location>
</feature>
<feature type="region of interest" description="Disordered" evidence="1">
    <location>
        <begin position="74"/>
        <end position="93"/>
    </location>
</feature>
<dbReference type="Proteomes" id="UP000823388">
    <property type="component" value="Chromosome 9N"/>
</dbReference>
<name>A0A8T0NAD1_PANVG</name>
<organism evidence="2 3">
    <name type="scientific">Panicum virgatum</name>
    <name type="common">Blackwell switchgrass</name>
    <dbReference type="NCBI Taxonomy" id="38727"/>
    <lineage>
        <taxon>Eukaryota</taxon>
        <taxon>Viridiplantae</taxon>
        <taxon>Streptophyta</taxon>
        <taxon>Embryophyta</taxon>
        <taxon>Tracheophyta</taxon>
        <taxon>Spermatophyta</taxon>
        <taxon>Magnoliopsida</taxon>
        <taxon>Liliopsida</taxon>
        <taxon>Poales</taxon>
        <taxon>Poaceae</taxon>
        <taxon>PACMAD clade</taxon>
        <taxon>Panicoideae</taxon>
        <taxon>Panicodae</taxon>
        <taxon>Paniceae</taxon>
        <taxon>Panicinae</taxon>
        <taxon>Panicum</taxon>
        <taxon>Panicum sect. Hiantes</taxon>
    </lineage>
</organism>
<reference evidence="2" key="1">
    <citation type="submission" date="2020-05" db="EMBL/GenBank/DDBJ databases">
        <title>WGS assembly of Panicum virgatum.</title>
        <authorList>
            <person name="Lovell J.T."/>
            <person name="Jenkins J."/>
            <person name="Shu S."/>
            <person name="Juenger T.E."/>
            <person name="Schmutz J."/>
        </authorList>
    </citation>
    <scope>NUCLEOTIDE SEQUENCE</scope>
    <source>
        <strain evidence="2">AP13</strain>
    </source>
</reference>
<keyword evidence="3" id="KW-1185">Reference proteome</keyword>
<proteinExistence type="predicted"/>
<sequence>MLPFHRTGDHRAAALVVPADGGGLATDTSDPANRSSRTLPHDRRGRKYSLIRRAGKPVTGLKLGMDSLDFAPAVDGGKVRRPSPSAHPGKRESGSFAKYWIPIRGLFLNIG</sequence>